<evidence type="ECO:0000313" key="7">
    <source>
        <dbReference type="Proteomes" id="UP000812966"/>
    </source>
</evidence>
<evidence type="ECO:0000313" key="6">
    <source>
        <dbReference type="EMBL" id="KAG7529414.1"/>
    </source>
</evidence>
<accession>A0A8K0NNL8</accession>
<feature type="domain" description="Carbohydrate kinase FGGY C-terminal" evidence="5">
    <location>
        <begin position="317"/>
        <end position="526"/>
    </location>
</feature>
<dbReference type="PANTHER" id="PTHR43435">
    <property type="entry name" value="RIBULOKINASE"/>
    <property type="match status" value="1"/>
</dbReference>
<dbReference type="InterPro" id="IPR018484">
    <property type="entry name" value="FGGY_N"/>
</dbReference>
<evidence type="ECO:0008006" key="8">
    <source>
        <dbReference type="Google" id="ProtNLM"/>
    </source>
</evidence>
<evidence type="ECO:0000256" key="1">
    <source>
        <dbReference type="ARBA" id="ARBA00009156"/>
    </source>
</evidence>
<feature type="domain" description="Carbohydrate kinase FGGY N-terminal" evidence="4">
    <location>
        <begin position="6"/>
        <end position="85"/>
    </location>
</feature>
<dbReference type="InterPro" id="IPR018485">
    <property type="entry name" value="FGGY_C"/>
</dbReference>
<dbReference type="SUPFAM" id="SSF53067">
    <property type="entry name" value="Actin-like ATPase domain"/>
    <property type="match status" value="2"/>
</dbReference>
<dbReference type="EMBL" id="JABELV010000151">
    <property type="protein sequence ID" value="KAG7529414.1"/>
    <property type="molecule type" value="Genomic_DNA"/>
</dbReference>
<comment type="caution">
    <text evidence="6">The sequence shown here is derived from an EMBL/GenBank/DDBJ whole genome shotgun (WGS) entry which is preliminary data.</text>
</comment>
<evidence type="ECO:0000256" key="2">
    <source>
        <dbReference type="ARBA" id="ARBA00022679"/>
    </source>
</evidence>
<evidence type="ECO:0000256" key="3">
    <source>
        <dbReference type="ARBA" id="ARBA00022777"/>
    </source>
</evidence>
<dbReference type="AlphaFoldDB" id="A0A8K0NNL8"/>
<keyword evidence="7" id="KW-1185">Reference proteome</keyword>
<dbReference type="NCBIfam" id="TIGR01315">
    <property type="entry name" value="5C_CHO_kinase"/>
    <property type="match status" value="1"/>
</dbReference>
<keyword evidence="3" id="KW-0418">Kinase</keyword>
<dbReference type="InterPro" id="IPR043129">
    <property type="entry name" value="ATPase_NBD"/>
</dbReference>
<dbReference type="Gene3D" id="3.30.420.40">
    <property type="match status" value="1"/>
</dbReference>
<evidence type="ECO:0000259" key="5">
    <source>
        <dbReference type="Pfam" id="PF02782"/>
    </source>
</evidence>
<dbReference type="GO" id="GO:0019150">
    <property type="term" value="F:D-ribulokinase activity"/>
    <property type="evidence" value="ECO:0007669"/>
    <property type="project" value="TreeGrafter"/>
</dbReference>
<protein>
    <recommendedName>
        <fullName evidence="8">Pentulose kinase</fullName>
    </recommendedName>
</protein>
<dbReference type="Gene3D" id="1.20.58.2240">
    <property type="match status" value="1"/>
</dbReference>
<dbReference type="InterPro" id="IPR006003">
    <property type="entry name" value="FGGY_RbtK-like"/>
</dbReference>
<evidence type="ECO:0000259" key="4">
    <source>
        <dbReference type="Pfam" id="PF00370"/>
    </source>
</evidence>
<reference evidence="6" key="1">
    <citation type="submission" date="2020-04" db="EMBL/GenBank/DDBJ databases">
        <title>Analysis of mating type loci in Filobasidium floriforme.</title>
        <authorList>
            <person name="Nowrousian M."/>
        </authorList>
    </citation>
    <scope>NUCLEOTIDE SEQUENCE</scope>
    <source>
        <strain evidence="6">CBS 6242</strain>
    </source>
</reference>
<organism evidence="6 7">
    <name type="scientific">Filobasidium floriforme</name>
    <dbReference type="NCBI Taxonomy" id="5210"/>
    <lineage>
        <taxon>Eukaryota</taxon>
        <taxon>Fungi</taxon>
        <taxon>Dikarya</taxon>
        <taxon>Basidiomycota</taxon>
        <taxon>Agaricomycotina</taxon>
        <taxon>Tremellomycetes</taxon>
        <taxon>Filobasidiales</taxon>
        <taxon>Filobasidiaceae</taxon>
        <taxon>Filobasidium</taxon>
    </lineage>
</organism>
<dbReference type="GO" id="GO:0005737">
    <property type="term" value="C:cytoplasm"/>
    <property type="evidence" value="ECO:0007669"/>
    <property type="project" value="TreeGrafter"/>
</dbReference>
<dbReference type="Proteomes" id="UP000812966">
    <property type="component" value="Unassembled WGS sequence"/>
</dbReference>
<keyword evidence="2" id="KW-0808">Transferase</keyword>
<dbReference type="PANTHER" id="PTHR43435:SF4">
    <property type="entry name" value="FGGY CARBOHYDRATE KINASE DOMAIN-CONTAINING PROTEIN"/>
    <property type="match status" value="1"/>
</dbReference>
<dbReference type="Pfam" id="PF02782">
    <property type="entry name" value="FGGY_C"/>
    <property type="match status" value="1"/>
</dbReference>
<dbReference type="CDD" id="cd07782">
    <property type="entry name" value="ASKHA_NBD_FGGY_D-RBK"/>
    <property type="match status" value="1"/>
</dbReference>
<name>A0A8K0NNL8_9TREE</name>
<sequence length="607" mass="65915">MSEQSYYIGFDVGTGSARAALLDSKGKIIADATENTKTYRSETDHRIYEQSTQNIWSSLALCCNRVLSTSGIPASQIKGISFDATCSLCVVDGQGVPVCVTEGEGLGKSGEEAGDRNVILWADHRAEEEAAFINQTGEGVLGFVGGVMSLEMEIPKTLWLKKHMKEEDFEKSFFFELDLTVTYRATESIARSNCSLTCKFSYVSPGVKVKHLDGKEESSEGWSAGFLNKIGLESLVKRDFEQVGGQPGKNGLIMTAGQPVGTGLTERAAKEFGLLPGTPVGSAVIDAYAGWVGTIAAKSSADKSTERLKLEESSHRLAACAGTSTCHIVQSDKGVFVDGWGPYPNAVFPGWWMNEGGQSSTGQLIDFIINTHPALSKAQEQAKESGKGLFDFLEDKLEELKKTRGVSSTTELTKHLHFYPDLGNRSPLADVKMKGMITGLTLDSGVNDLAVKFHVTLEAIALQTRHILDEMNAKGHVVDSIYMSGSQAKNKPLMQLLASVCNVAVFIPPHPSAAVVMGAAMMGRCAANISEKLQGKPIETQEEQDRIGVEMQSELWDVMAEMTPEATAVISDASDLEKKLLDVKYKIFRESIEIQKRWRDQIDVVGN</sequence>
<dbReference type="Pfam" id="PF00370">
    <property type="entry name" value="FGGY_N"/>
    <property type="match status" value="1"/>
</dbReference>
<gene>
    <name evidence="6" type="ORF">FFLO_05686</name>
</gene>
<proteinExistence type="inferred from homology"/>
<dbReference type="GO" id="GO:0019321">
    <property type="term" value="P:pentose metabolic process"/>
    <property type="evidence" value="ECO:0007669"/>
    <property type="project" value="TreeGrafter"/>
</dbReference>
<comment type="similarity">
    <text evidence="1">Belongs to the FGGY kinase family.</text>
</comment>